<sequence>MYKIVGFTVSKSKIDHNDIDVFDTGLKLLELKKNGFHVYIWGINNIEECKVNEKYTLSFLFSENLLDRNVLIYFENG</sequence>
<dbReference type="EMBL" id="BART01040547">
    <property type="protein sequence ID" value="GAH29994.1"/>
    <property type="molecule type" value="Genomic_DNA"/>
</dbReference>
<feature type="non-terminal residue" evidence="1">
    <location>
        <position position="77"/>
    </location>
</feature>
<evidence type="ECO:0000313" key="1">
    <source>
        <dbReference type="EMBL" id="GAH29994.1"/>
    </source>
</evidence>
<reference evidence="1" key="1">
    <citation type="journal article" date="2014" name="Front. Microbiol.">
        <title>High frequency of phylogenetically diverse reductive dehalogenase-homologous genes in deep subseafloor sedimentary metagenomes.</title>
        <authorList>
            <person name="Kawai M."/>
            <person name="Futagami T."/>
            <person name="Toyoda A."/>
            <person name="Takaki Y."/>
            <person name="Nishi S."/>
            <person name="Hori S."/>
            <person name="Arai W."/>
            <person name="Tsubouchi T."/>
            <person name="Morono Y."/>
            <person name="Uchiyama I."/>
            <person name="Ito T."/>
            <person name="Fujiyama A."/>
            <person name="Inagaki F."/>
            <person name="Takami H."/>
        </authorList>
    </citation>
    <scope>NUCLEOTIDE SEQUENCE</scope>
    <source>
        <strain evidence="1">Expedition CK06-06</strain>
    </source>
</reference>
<organism evidence="1">
    <name type="scientific">marine sediment metagenome</name>
    <dbReference type="NCBI Taxonomy" id="412755"/>
    <lineage>
        <taxon>unclassified sequences</taxon>
        <taxon>metagenomes</taxon>
        <taxon>ecological metagenomes</taxon>
    </lineage>
</organism>
<name>X1FKX1_9ZZZZ</name>
<comment type="caution">
    <text evidence="1">The sequence shown here is derived from an EMBL/GenBank/DDBJ whole genome shotgun (WGS) entry which is preliminary data.</text>
</comment>
<dbReference type="AlphaFoldDB" id="X1FKX1"/>
<proteinExistence type="predicted"/>
<accession>X1FKX1</accession>
<protein>
    <submittedName>
        <fullName evidence="1">Uncharacterized protein</fullName>
    </submittedName>
</protein>
<gene>
    <name evidence="1" type="ORF">S01H4_65918</name>
</gene>